<feature type="binding site" evidence="2">
    <location>
        <position position="24"/>
    </location>
    <ligand>
        <name>Mg(2+)</name>
        <dbReference type="ChEBI" id="CHEBI:18420"/>
    </ligand>
</feature>
<dbReference type="GO" id="GO:0000287">
    <property type="term" value="F:magnesium ion binding"/>
    <property type="evidence" value="ECO:0007669"/>
    <property type="project" value="UniProtKB-UniRule"/>
</dbReference>
<feature type="binding site" evidence="2">
    <location>
        <position position="213"/>
    </location>
    <ligand>
        <name>Mg(2+)</name>
        <dbReference type="ChEBI" id="CHEBI:18420"/>
    </ligand>
</feature>
<protein>
    <recommendedName>
        <fullName evidence="2">Tritrans,polycis-undecaprenyl-diphosphate synthase (geranylgeranyl-diphosphate specific)</fullName>
        <ecNumber evidence="2">2.5.1.89</ecNumber>
    </recommendedName>
    <alternativeName>
        <fullName evidence="2">Undecaprenyl diphosphate synthase</fullName>
        <shortName evidence="2">UDS</shortName>
    </alternativeName>
    <alternativeName>
        <fullName evidence="2">Undecaprenyl pyrophosphate synthase</fullName>
        <shortName evidence="2">UPP synthase</shortName>
    </alternativeName>
</protein>
<feature type="binding site" evidence="2">
    <location>
        <position position="75"/>
    </location>
    <ligand>
        <name>substrate</name>
    </ligand>
</feature>
<dbReference type="InterPro" id="IPR001441">
    <property type="entry name" value="UPP_synth-like"/>
</dbReference>
<comment type="subunit">
    <text evidence="2">Homodimer.</text>
</comment>
<feature type="binding site" evidence="2">
    <location>
        <begin position="200"/>
        <end position="202"/>
    </location>
    <ligand>
        <name>substrate</name>
    </ligand>
</feature>
<dbReference type="EMBL" id="CP064789">
    <property type="protein sequence ID" value="QSG11832.1"/>
    <property type="molecule type" value="Genomic_DNA"/>
</dbReference>
<dbReference type="Pfam" id="PF01255">
    <property type="entry name" value="Prenyltransf"/>
    <property type="match status" value="1"/>
</dbReference>
<dbReference type="PANTHER" id="PTHR10291">
    <property type="entry name" value="DEHYDRODOLICHYL DIPHOSPHATE SYNTHASE FAMILY MEMBER"/>
    <property type="match status" value="1"/>
</dbReference>
<reference evidence="3" key="1">
    <citation type="submission" date="2020-11" db="EMBL/GenBank/DDBJ databases">
        <title>Carbohydrate-dependent, anaerobic sulfur respiration: A novel catabolism in halophilic archaea.</title>
        <authorList>
            <person name="Sorokin D.Y."/>
            <person name="Messina E."/>
            <person name="Smedile F."/>
            <person name="La Cono V."/>
            <person name="Hallsworth J.E."/>
            <person name="Yakimov M.M."/>
        </authorList>
    </citation>
    <scope>NUCLEOTIDE SEQUENCE</scope>
    <source>
        <strain evidence="3">HSR-Bgl</strain>
    </source>
</reference>
<dbReference type="InterPro" id="IPR018520">
    <property type="entry name" value="UPP_synth-like_CS"/>
</dbReference>
<organism evidence="3 4">
    <name type="scientific">Halapricum desulfuricans</name>
    <dbReference type="NCBI Taxonomy" id="2841257"/>
    <lineage>
        <taxon>Archaea</taxon>
        <taxon>Methanobacteriati</taxon>
        <taxon>Methanobacteriota</taxon>
        <taxon>Stenosarchaea group</taxon>
        <taxon>Halobacteria</taxon>
        <taxon>Halobacteriales</taxon>
        <taxon>Haloarculaceae</taxon>
        <taxon>Halapricum</taxon>
    </lineage>
</organism>
<feature type="binding site" evidence="2">
    <location>
        <position position="41"/>
    </location>
    <ligand>
        <name>substrate</name>
    </ligand>
</feature>
<feature type="binding site" evidence="2">
    <location>
        <begin position="25"/>
        <end position="28"/>
    </location>
    <ligand>
        <name>substrate</name>
    </ligand>
</feature>
<dbReference type="Gene3D" id="3.40.1180.10">
    <property type="entry name" value="Decaprenyl diphosphate synthase-like"/>
    <property type="match status" value="1"/>
</dbReference>
<sequence>MRLYETLLEWEVSGTPDHVAVIQDGNRRYAREQGDDATDGHRVGAETTEAVLEWCEELGIEELTLYAFSTENFERPADEREALFDLLERKLREFADADRVHEAGVRIRAIGETDRLPERVQDAIAYADRRTRSYDQFQLNVALAYGGRAELLNAARGIARDVRDGDLDPGAVDVGTVDRRLYDGPTRDVDLIIRTGGDERTSNFLPWHANGNEAAVYFCAPYWPEFRKVDLLRAIRTYESREVSWRKTRVQRALALIRAIENERGEGGQLLERLRERLPSEQADALSEQADVERFAD</sequence>
<dbReference type="InterPro" id="IPR036424">
    <property type="entry name" value="UPP_synth-like_sf"/>
</dbReference>
<dbReference type="PROSITE" id="PS01066">
    <property type="entry name" value="UPP_SYNTHASE"/>
    <property type="match status" value="1"/>
</dbReference>
<keyword evidence="1 2" id="KW-0808">Transferase</keyword>
<evidence type="ECO:0000256" key="2">
    <source>
        <dbReference type="HAMAP-Rule" id="MF_01139"/>
    </source>
</evidence>
<evidence type="ECO:0000313" key="3">
    <source>
        <dbReference type="EMBL" id="QSG11832.1"/>
    </source>
</evidence>
<gene>
    <name evidence="2 3" type="primary">uppS</name>
    <name evidence="3" type="ORF">HSBGL_1414</name>
</gene>
<dbReference type="AlphaFoldDB" id="A0A897NGI8"/>
<comment type="caution">
    <text evidence="2">Lacks conserved residue(s) required for the propagation of feature annotation.</text>
</comment>
<dbReference type="HAMAP" id="MF_01139">
    <property type="entry name" value="ISPT"/>
    <property type="match status" value="1"/>
</dbReference>
<comment type="cofactor">
    <cofactor evidence="2">
        <name>Mg(2+)</name>
        <dbReference type="ChEBI" id="CHEBI:18420"/>
    </cofactor>
    <text evidence="2">Binds 2 magnesium ions per subunit.</text>
</comment>
<dbReference type="EC" id="2.5.1.89" evidence="2"/>
<evidence type="ECO:0000313" key="4">
    <source>
        <dbReference type="Proteomes" id="UP000663305"/>
    </source>
</evidence>
<feature type="binding site" evidence="2">
    <location>
        <position position="73"/>
    </location>
    <ligand>
        <name>substrate</name>
    </ligand>
</feature>
<feature type="active site" description="Proton acceptor" evidence="2">
    <location>
        <position position="72"/>
    </location>
</feature>
<comment type="catalytic activity">
    <reaction evidence="2">
        <text>geranylgeranyl diphosphate + 7 isopentenyl diphosphate = tri-trans,hepta-cis-undecaprenyl diphosphate + 7 diphosphate</text>
        <dbReference type="Rhea" id="RHEA:27622"/>
        <dbReference type="ChEBI" id="CHEBI:33019"/>
        <dbReference type="ChEBI" id="CHEBI:57533"/>
        <dbReference type="ChEBI" id="CHEBI:60388"/>
        <dbReference type="ChEBI" id="CHEBI:128769"/>
        <dbReference type="EC" id="2.5.1.89"/>
    </reaction>
</comment>
<keyword evidence="2" id="KW-0460">Magnesium</keyword>
<dbReference type="GO" id="GO:0016094">
    <property type="term" value="P:polyprenol biosynthetic process"/>
    <property type="evidence" value="ECO:0007669"/>
    <property type="project" value="TreeGrafter"/>
</dbReference>
<dbReference type="CDD" id="cd00475">
    <property type="entry name" value="Cis_IPPS"/>
    <property type="match status" value="1"/>
</dbReference>
<feature type="binding site" evidence="2">
    <location>
        <position position="194"/>
    </location>
    <ligand>
        <name>substrate</name>
    </ligand>
</feature>
<comment type="function">
    <text evidence="2">Catalyzes the sequential condensation of isopentenyl diphosphate (IPP) with geranylgeranyl diphosphate (GGPP) to yield (2Z,6Z,10Z,14Z,18Z,22Z,26Z,30E,34E,38E)-undecaprenyl diphosphate (tritrans,heptacis-UPP). It is probably the precursor of glycosyl carrier lipids.</text>
</comment>
<feature type="active site" evidence="2">
    <location>
        <position position="24"/>
    </location>
</feature>
<keyword evidence="2" id="KW-0479">Metal-binding</keyword>
<dbReference type="SUPFAM" id="SSF64005">
    <property type="entry name" value="Undecaprenyl diphosphate synthase"/>
    <property type="match status" value="1"/>
</dbReference>
<dbReference type="Proteomes" id="UP000663305">
    <property type="component" value="Chromosome"/>
</dbReference>
<proteinExistence type="inferred from homology"/>
<dbReference type="GO" id="GO:0045547">
    <property type="term" value="F:ditrans,polycis-polyprenyl diphosphate synthase [(2E,6E)-farnesyl diphosphate specific] activity"/>
    <property type="evidence" value="ECO:0007669"/>
    <property type="project" value="TreeGrafter"/>
</dbReference>
<evidence type="ECO:0000256" key="1">
    <source>
        <dbReference type="ARBA" id="ARBA00022679"/>
    </source>
</evidence>
<dbReference type="NCBIfam" id="TIGR00055">
    <property type="entry name" value="uppS"/>
    <property type="match status" value="1"/>
</dbReference>
<name>A0A897NGI8_9EURY</name>
<feature type="binding site" evidence="2">
    <location>
        <begin position="69"/>
        <end position="71"/>
    </location>
    <ligand>
        <name>substrate</name>
    </ligand>
</feature>
<comment type="similarity">
    <text evidence="2">Belongs to the UPP synthase family.</text>
</comment>
<dbReference type="PANTHER" id="PTHR10291:SF43">
    <property type="entry name" value="DEHYDRODOLICHYL DIPHOSPHATE SYNTHASE COMPLEX SUBUNIT DHDDS"/>
    <property type="match status" value="1"/>
</dbReference>
<accession>A0A897NGI8</accession>